<dbReference type="SUPFAM" id="SSF53649">
    <property type="entry name" value="Alkaline phosphatase-like"/>
    <property type="match status" value="1"/>
</dbReference>
<dbReference type="Gene3D" id="3.30.1120.10">
    <property type="match status" value="1"/>
</dbReference>
<comment type="cofactor">
    <cofactor evidence="1">
        <name>Ca(2+)</name>
        <dbReference type="ChEBI" id="CHEBI:29108"/>
    </cofactor>
</comment>
<comment type="caution">
    <text evidence="9">The sequence shown here is derived from an EMBL/GenBank/DDBJ whole genome shotgun (WGS) entry which is preliminary data.</text>
</comment>
<comment type="similarity">
    <text evidence="2">Belongs to the sulfatase family.</text>
</comment>
<dbReference type="AlphaFoldDB" id="A0A210RX32"/>
<dbReference type="Pfam" id="PF00884">
    <property type="entry name" value="Sulfatase"/>
    <property type="match status" value="1"/>
</dbReference>
<proteinExistence type="inferred from homology"/>
<dbReference type="Gene3D" id="3.40.720.10">
    <property type="entry name" value="Alkaline Phosphatase, subunit A"/>
    <property type="match status" value="1"/>
</dbReference>
<keyword evidence="10" id="KW-1185">Reference proteome</keyword>
<reference evidence="9 10" key="1">
    <citation type="submission" date="2017-03" db="EMBL/GenBank/DDBJ databases">
        <title>New species Polynucleobacter sp. MWH-EgelM1-30-B4.</title>
        <authorList>
            <person name="Hahn M.W."/>
        </authorList>
    </citation>
    <scope>NUCLEOTIDE SEQUENCE [LARGE SCALE GENOMIC DNA]</scope>
    <source>
        <strain evidence="9 10">MWH-EgelM1-30-B4</strain>
    </source>
</reference>
<sequence>MKSQETEVILKRILVGVLSISILALPAFAQTTSEPKTKKPNIVYFLVDNTGWGSFGVYGGTVATPNIDKLASQGIRFNNYNVEAQCTPSRSAIMTGRHPVRSGTTSVPWPGQGKAGMAPWEYTIAKLLSDSGYATALYGKWHLGDTQGRLPNDQGFDEWWGIQNTWFEAGYTQWPLFKESGLPVPMIWEGKKGQQSKPVMPLDLKIRPIIDEKYIIPKTVEYIKKNAAADKPFFVYVGYSEMHEPPMPNPNFSLKSKARGGVFADLIAEMDYRVGQVMDAVKEAGVEDNTIFIFSSDNAGGGASPQIGGATNGPFRGDFFNTPFEGSMRVPAMIRWPGKVPSGVVTEEMFAAVDWMPTIAGMVGSSNLVPKDRPIDGIDASNFMFGKSKTTGREYYPFFGIDGQLMSIKWKIYKTIYRYAQSPVSIQQPFVTAQIPMIYDLSSDPHEDNNLMYTDLTLGWVYAQNFKWIDGYERSVKEYPNIKVGEDFKGYPKK</sequence>
<evidence type="ECO:0000256" key="6">
    <source>
        <dbReference type="ARBA" id="ARBA00022837"/>
    </source>
</evidence>
<keyword evidence="6" id="KW-0106">Calcium</keyword>
<keyword evidence="5" id="KW-0378">Hydrolase</keyword>
<gene>
    <name evidence="9" type="ORF">B6A14_07145</name>
</gene>
<protein>
    <recommendedName>
        <fullName evidence="8">Sulfatase N-terminal domain-containing protein</fullName>
    </recommendedName>
</protein>
<evidence type="ECO:0000256" key="4">
    <source>
        <dbReference type="ARBA" id="ARBA00022729"/>
    </source>
</evidence>
<dbReference type="CDD" id="cd16142">
    <property type="entry name" value="ARS_like"/>
    <property type="match status" value="1"/>
</dbReference>
<evidence type="ECO:0000256" key="2">
    <source>
        <dbReference type="ARBA" id="ARBA00008779"/>
    </source>
</evidence>
<evidence type="ECO:0000256" key="5">
    <source>
        <dbReference type="ARBA" id="ARBA00022801"/>
    </source>
</evidence>
<evidence type="ECO:0000256" key="7">
    <source>
        <dbReference type="SAM" id="SignalP"/>
    </source>
</evidence>
<dbReference type="EMBL" id="NAIA01000003">
    <property type="protein sequence ID" value="OWF65559.1"/>
    <property type="molecule type" value="Genomic_DNA"/>
</dbReference>
<evidence type="ECO:0000256" key="3">
    <source>
        <dbReference type="ARBA" id="ARBA00022723"/>
    </source>
</evidence>
<dbReference type="Proteomes" id="UP000196880">
    <property type="component" value="Unassembled WGS sequence"/>
</dbReference>
<evidence type="ECO:0000313" key="9">
    <source>
        <dbReference type="EMBL" id="OWF65559.1"/>
    </source>
</evidence>
<name>A0A210RX32_9BURK</name>
<dbReference type="InterPro" id="IPR050738">
    <property type="entry name" value="Sulfatase"/>
</dbReference>
<feature type="chain" id="PRO_5012668111" description="Sulfatase N-terminal domain-containing protein" evidence="7">
    <location>
        <begin position="30"/>
        <end position="494"/>
    </location>
</feature>
<feature type="domain" description="Sulfatase N-terminal" evidence="8">
    <location>
        <begin position="40"/>
        <end position="364"/>
    </location>
</feature>
<keyword evidence="4 7" id="KW-0732">Signal</keyword>
<dbReference type="PANTHER" id="PTHR42693">
    <property type="entry name" value="ARYLSULFATASE FAMILY MEMBER"/>
    <property type="match status" value="1"/>
</dbReference>
<evidence type="ECO:0000313" key="10">
    <source>
        <dbReference type="Proteomes" id="UP000196880"/>
    </source>
</evidence>
<dbReference type="PANTHER" id="PTHR42693:SF42">
    <property type="entry name" value="ARYLSULFATASE G"/>
    <property type="match status" value="1"/>
</dbReference>
<evidence type="ECO:0000256" key="1">
    <source>
        <dbReference type="ARBA" id="ARBA00001913"/>
    </source>
</evidence>
<organism evidence="9 10">
    <name type="scientific">Polynucleobacter hirudinilacicola</name>
    <dbReference type="NCBI Taxonomy" id="1743166"/>
    <lineage>
        <taxon>Bacteria</taxon>
        <taxon>Pseudomonadati</taxon>
        <taxon>Pseudomonadota</taxon>
        <taxon>Betaproteobacteria</taxon>
        <taxon>Burkholderiales</taxon>
        <taxon>Burkholderiaceae</taxon>
        <taxon>Polynucleobacter</taxon>
    </lineage>
</organism>
<feature type="signal peptide" evidence="7">
    <location>
        <begin position="1"/>
        <end position="29"/>
    </location>
</feature>
<keyword evidence="3" id="KW-0479">Metal-binding</keyword>
<dbReference type="InterPro" id="IPR017850">
    <property type="entry name" value="Alkaline_phosphatase_core_sf"/>
</dbReference>
<dbReference type="InterPro" id="IPR000917">
    <property type="entry name" value="Sulfatase_N"/>
</dbReference>
<dbReference type="GO" id="GO:0004065">
    <property type="term" value="F:arylsulfatase activity"/>
    <property type="evidence" value="ECO:0007669"/>
    <property type="project" value="TreeGrafter"/>
</dbReference>
<dbReference type="GO" id="GO:0046872">
    <property type="term" value="F:metal ion binding"/>
    <property type="evidence" value="ECO:0007669"/>
    <property type="project" value="UniProtKB-KW"/>
</dbReference>
<evidence type="ECO:0000259" key="8">
    <source>
        <dbReference type="Pfam" id="PF00884"/>
    </source>
</evidence>
<accession>A0A210RX32</accession>